<dbReference type="Gene3D" id="2.20.110.10">
    <property type="entry name" value="Histone H3 K4-specific methyltransferase SET7/9 N-terminal domain"/>
    <property type="match status" value="3"/>
</dbReference>
<evidence type="ECO:0000256" key="1">
    <source>
        <dbReference type="ARBA" id="ARBA00004218"/>
    </source>
</evidence>
<keyword evidence="7" id="KW-1185">Reference proteome</keyword>
<protein>
    <recommendedName>
        <fullName evidence="4">MORN repeat-containing protein 3</fullName>
    </recommendedName>
</protein>
<dbReference type="InterPro" id="IPR052472">
    <property type="entry name" value="MORN3"/>
</dbReference>
<comment type="function">
    <text evidence="5">Assembles a suppression complex (suppresome) by tethering SIRT1 and MDM2 to regulate composite modifications of p53/TP53. Confers both deacetylation-mediated functional inactivation, by SIRT1, and ubiquitination-dependent degradation, by MDM2, of p53/TP53, promoting a proliferative and cell survival behaviors. May play a role in the regulation of spermatogenesis.</text>
</comment>
<evidence type="ECO:0000256" key="3">
    <source>
        <dbReference type="ARBA" id="ARBA00023329"/>
    </source>
</evidence>
<comment type="subcellular location">
    <subcellularLocation>
        <location evidence="1">Cytoplasmic vesicle</location>
        <location evidence="1">Secretory vesicle</location>
        <location evidence="1">Acrosome</location>
    </subcellularLocation>
</comment>
<evidence type="ECO:0000256" key="4">
    <source>
        <dbReference type="ARBA" id="ARBA00039854"/>
    </source>
</evidence>
<dbReference type="Proteomes" id="UP001488805">
    <property type="component" value="Unassembled WGS sequence"/>
</dbReference>
<dbReference type="InterPro" id="IPR003409">
    <property type="entry name" value="MORN"/>
</dbReference>
<organism evidence="6 7">
    <name type="scientific">Zoarces viviparus</name>
    <name type="common">Viviparous eelpout</name>
    <name type="synonym">Blennius viviparus</name>
    <dbReference type="NCBI Taxonomy" id="48416"/>
    <lineage>
        <taxon>Eukaryota</taxon>
        <taxon>Metazoa</taxon>
        <taxon>Chordata</taxon>
        <taxon>Craniata</taxon>
        <taxon>Vertebrata</taxon>
        <taxon>Euteleostomi</taxon>
        <taxon>Actinopterygii</taxon>
        <taxon>Neopterygii</taxon>
        <taxon>Teleostei</taxon>
        <taxon>Neoteleostei</taxon>
        <taxon>Acanthomorphata</taxon>
        <taxon>Eupercaria</taxon>
        <taxon>Perciformes</taxon>
        <taxon>Cottioidei</taxon>
        <taxon>Zoarcales</taxon>
        <taxon>Zoarcidae</taxon>
        <taxon>Zoarcinae</taxon>
        <taxon>Zoarces</taxon>
    </lineage>
</organism>
<proteinExistence type="predicted"/>
<dbReference type="EMBL" id="JBCEZU010000078">
    <property type="protein sequence ID" value="KAK9532608.1"/>
    <property type="molecule type" value="Genomic_DNA"/>
</dbReference>
<comment type="caution">
    <text evidence="6">The sequence shown here is derived from an EMBL/GenBank/DDBJ whole genome shotgun (WGS) entry which is preliminary data.</text>
</comment>
<evidence type="ECO:0000313" key="6">
    <source>
        <dbReference type="EMBL" id="KAK9532608.1"/>
    </source>
</evidence>
<dbReference type="AlphaFoldDB" id="A0AAW1FEG5"/>
<dbReference type="SUPFAM" id="SSF82185">
    <property type="entry name" value="Histone H3 K4-specific methyltransferase SET7/9 N-terminal domain"/>
    <property type="match status" value="2"/>
</dbReference>
<gene>
    <name evidence="6" type="ORF">VZT92_009984</name>
</gene>
<dbReference type="GO" id="GO:0001669">
    <property type="term" value="C:acrosomal vesicle"/>
    <property type="evidence" value="ECO:0007669"/>
    <property type="project" value="UniProtKB-SubCell"/>
</dbReference>
<dbReference type="SMART" id="SM00698">
    <property type="entry name" value="MORN"/>
    <property type="match status" value="6"/>
</dbReference>
<evidence type="ECO:0000313" key="7">
    <source>
        <dbReference type="Proteomes" id="UP001488805"/>
    </source>
</evidence>
<reference evidence="6 7" key="1">
    <citation type="journal article" date="2024" name="Genome Biol. Evol.">
        <title>Chromosome-level genome assembly of the viviparous eelpout Zoarces viviparus.</title>
        <authorList>
            <person name="Fuhrmann N."/>
            <person name="Brasseur M.V."/>
            <person name="Bakowski C.E."/>
            <person name="Podsiadlowski L."/>
            <person name="Prost S."/>
            <person name="Krehenwinkel H."/>
            <person name="Mayer C."/>
        </authorList>
    </citation>
    <scope>NUCLEOTIDE SEQUENCE [LARGE SCALE GENOMIC DNA]</scope>
    <source>
        <strain evidence="6">NO-MEL_2022_Ind0_liver</strain>
    </source>
</reference>
<name>A0AAW1FEG5_ZOAVI</name>
<evidence type="ECO:0000256" key="5">
    <source>
        <dbReference type="ARBA" id="ARBA00045851"/>
    </source>
</evidence>
<dbReference type="PANTHER" id="PTHR46511">
    <property type="entry name" value="MORN REPEAT-CONTAINING PROTEIN 3"/>
    <property type="match status" value="1"/>
</dbReference>
<dbReference type="Pfam" id="PF02493">
    <property type="entry name" value="MORN"/>
    <property type="match status" value="6"/>
</dbReference>
<keyword evidence="3" id="KW-0968">Cytoplasmic vesicle</keyword>
<sequence length="249" mass="28146">MPFLKRSPTSQPRSKLLDAMSQKCGLRSTVFSGNGDEYKGEWQNNNKHGKGTQIWKKSGTMYIGEWAFGKPDGYGTLSVLVPETKQYATKYCGGWENGKKHGFGMHFYEGSAVYEGEWSEDHRSGCGKMWYDNGDLYEGEWMKDKNHGQGTILFANGNRFEGTWQDDKKNGDGKFYYPDKGQVYEGLWLDGMAKCGTMSDFGRNEAPAPTQHPIPQLQLVDMQLVLSEAKSAYIERINSKFPLHDTGKE</sequence>
<accession>A0AAW1FEG5</accession>
<keyword evidence="2" id="KW-0677">Repeat</keyword>
<dbReference type="PANTHER" id="PTHR46511:SF1">
    <property type="entry name" value="MORN REPEAT-CONTAINING PROTEIN 3"/>
    <property type="match status" value="1"/>
</dbReference>
<evidence type="ECO:0000256" key="2">
    <source>
        <dbReference type="ARBA" id="ARBA00022737"/>
    </source>
</evidence>